<feature type="signal peptide" evidence="3">
    <location>
        <begin position="1"/>
        <end position="24"/>
    </location>
</feature>
<dbReference type="InterPro" id="IPR007443">
    <property type="entry name" value="LpoA"/>
</dbReference>
<gene>
    <name evidence="4" type="ORF">HMPREF9465_00606</name>
</gene>
<evidence type="ECO:0000256" key="3">
    <source>
        <dbReference type="SAM" id="SignalP"/>
    </source>
</evidence>
<dbReference type="Gene3D" id="3.40.50.2300">
    <property type="match status" value="2"/>
</dbReference>
<keyword evidence="1" id="KW-0472">Membrane</keyword>
<dbReference type="PANTHER" id="PTHR38038">
    <property type="entry name" value="PENICILLIN-BINDING PROTEIN ACTIVATOR LPOA"/>
    <property type="match status" value="1"/>
</dbReference>
<sequence>MSVLPFARQLFRTLIISLPIVSVAATTSVDATDSGVVVLPLGPAYATETADTRVPAEPVESTAPVMTEGEATRPVTIAMLMPSDESPFLPAARIVGNGLLTASRVSGRNANIMLIEAPESVPINEMIDTAVFSGADVVVGPLQKDQVEQLSREKNLPIPIVTLNYAATPDEEISPNMLMLSVATDLEAEYIARQAVKALPEETAAGLPPKVLILTTDKPWEKRLSEAYMKVLNLSGVQYEVFTVTMDNLQDLQDKCRPELSQEERYKFNRMAATADSERARKQVHEAQRAHAAVAAPPYHSVLLALDARDAGLVRSRLPLRTSVWATSTTNPGDPKTSSSASALAFDLNHVVFAECPFILRYDNESFEAKFQTALPYSMPAKRLFALGLDAYQVAEDWAHGRKAFEISGETGQLTVHRDLSAQVVRTPASFEIRSGELVDTAVDSEVPDETAAEGEVEPNMGAPEPIEPEVLQEDDTTQNSNI</sequence>
<dbReference type="Pfam" id="PF04348">
    <property type="entry name" value="LppC"/>
    <property type="match status" value="1"/>
</dbReference>
<dbReference type="GO" id="GO:0031241">
    <property type="term" value="C:periplasmic side of cell outer membrane"/>
    <property type="evidence" value="ECO:0007669"/>
    <property type="project" value="TreeGrafter"/>
</dbReference>
<dbReference type="HOGENOM" id="CLU_563734_0_0_4"/>
<name>K1JYT6_9BURK</name>
<feature type="compositionally biased region" description="Acidic residues" evidence="2">
    <location>
        <begin position="446"/>
        <end position="457"/>
    </location>
</feature>
<feature type="region of interest" description="Disordered" evidence="2">
    <location>
        <begin position="443"/>
        <end position="483"/>
    </location>
</feature>
<evidence type="ECO:0000256" key="2">
    <source>
        <dbReference type="SAM" id="MobiDB-lite"/>
    </source>
</evidence>
<proteinExistence type="predicted"/>
<feature type="compositionally biased region" description="Acidic residues" evidence="2">
    <location>
        <begin position="467"/>
        <end position="477"/>
    </location>
</feature>
<keyword evidence="3" id="KW-0732">Signal</keyword>
<dbReference type="Proteomes" id="UP000005835">
    <property type="component" value="Unassembled WGS sequence"/>
</dbReference>
<reference evidence="4 5" key="1">
    <citation type="submission" date="2012-05" db="EMBL/GenBank/DDBJ databases">
        <title>The Genome Sequence of Sutterella wadsworthensis 2_1_59BFAA.</title>
        <authorList>
            <consortium name="The Broad Institute Genome Sequencing Platform"/>
            <person name="Earl A."/>
            <person name="Ward D."/>
            <person name="Feldgarden M."/>
            <person name="Gevers D."/>
            <person name="Daigneault M."/>
            <person name="Strauss J."/>
            <person name="Allen-Vercoe E."/>
            <person name="Walker B."/>
            <person name="Young S.K."/>
            <person name="Zeng Q."/>
            <person name="Gargeya S."/>
            <person name="Fitzgerald M."/>
            <person name="Haas B."/>
            <person name="Abouelleil A."/>
            <person name="Alvarado L."/>
            <person name="Arachchi H.M."/>
            <person name="Berlin A.M."/>
            <person name="Chapman S.B."/>
            <person name="Goldberg J."/>
            <person name="Griggs A."/>
            <person name="Gujja S."/>
            <person name="Hansen M."/>
            <person name="Howarth C."/>
            <person name="Imamovic A."/>
            <person name="Larimer J."/>
            <person name="McCowen C."/>
            <person name="Montmayeur A."/>
            <person name="Murphy C."/>
            <person name="Neiman D."/>
            <person name="Pearson M."/>
            <person name="Priest M."/>
            <person name="Roberts A."/>
            <person name="Saif S."/>
            <person name="Shea T."/>
            <person name="Sisk P."/>
            <person name="Sykes S."/>
            <person name="Wortman J."/>
            <person name="Nusbaum C."/>
            <person name="Birren B."/>
        </authorList>
    </citation>
    <scope>NUCLEOTIDE SEQUENCE [LARGE SCALE GENOMIC DNA]</scope>
    <source>
        <strain evidence="4 5">2_1_59BFAA</strain>
    </source>
</reference>
<protein>
    <recommendedName>
        <fullName evidence="6">Leucine-binding protein domain-containing protein</fullName>
    </recommendedName>
</protein>
<accession>K1JYT6</accession>
<keyword evidence="5" id="KW-1185">Reference proteome</keyword>
<evidence type="ECO:0000313" key="5">
    <source>
        <dbReference type="Proteomes" id="UP000005835"/>
    </source>
</evidence>
<dbReference type="STRING" id="742823.HMPREF9465_00606"/>
<dbReference type="PANTHER" id="PTHR38038:SF1">
    <property type="entry name" value="PENICILLIN-BINDING PROTEIN ACTIVATOR LPOA"/>
    <property type="match status" value="1"/>
</dbReference>
<dbReference type="AlphaFoldDB" id="K1JYT6"/>
<organism evidence="4 5">
    <name type="scientific">Sutterella wadsworthensis 2_1_59BFAA</name>
    <dbReference type="NCBI Taxonomy" id="742823"/>
    <lineage>
        <taxon>Bacteria</taxon>
        <taxon>Pseudomonadati</taxon>
        <taxon>Pseudomonadota</taxon>
        <taxon>Betaproteobacteria</taxon>
        <taxon>Burkholderiales</taxon>
        <taxon>Sutterellaceae</taxon>
        <taxon>Sutterella</taxon>
    </lineage>
</organism>
<dbReference type="PATRIC" id="fig|742823.3.peg.607"/>
<dbReference type="GO" id="GO:0030234">
    <property type="term" value="F:enzyme regulator activity"/>
    <property type="evidence" value="ECO:0007669"/>
    <property type="project" value="TreeGrafter"/>
</dbReference>
<evidence type="ECO:0000313" key="4">
    <source>
        <dbReference type="EMBL" id="EKB31738.1"/>
    </source>
</evidence>
<evidence type="ECO:0008006" key="6">
    <source>
        <dbReference type="Google" id="ProtNLM"/>
    </source>
</evidence>
<dbReference type="EMBL" id="ADMG01000017">
    <property type="protein sequence ID" value="EKB31738.1"/>
    <property type="molecule type" value="Genomic_DNA"/>
</dbReference>
<dbReference type="InterPro" id="IPR028082">
    <property type="entry name" value="Peripla_BP_I"/>
</dbReference>
<evidence type="ECO:0000256" key="1">
    <source>
        <dbReference type="ARBA" id="ARBA00023136"/>
    </source>
</evidence>
<dbReference type="GO" id="GO:0009252">
    <property type="term" value="P:peptidoglycan biosynthetic process"/>
    <property type="evidence" value="ECO:0007669"/>
    <property type="project" value="TreeGrafter"/>
</dbReference>
<dbReference type="eggNOG" id="COG3107">
    <property type="taxonomic scope" value="Bacteria"/>
</dbReference>
<feature type="chain" id="PRO_5003846643" description="Leucine-binding protein domain-containing protein" evidence="3">
    <location>
        <begin position="25"/>
        <end position="483"/>
    </location>
</feature>
<comment type="caution">
    <text evidence="4">The sequence shown here is derived from an EMBL/GenBank/DDBJ whole genome shotgun (WGS) entry which is preliminary data.</text>
</comment>
<dbReference type="SUPFAM" id="SSF53822">
    <property type="entry name" value="Periplasmic binding protein-like I"/>
    <property type="match status" value="1"/>
</dbReference>